<keyword evidence="3" id="KW-1185">Reference proteome</keyword>
<evidence type="ECO:0000313" key="3">
    <source>
        <dbReference type="Proteomes" id="UP000265845"/>
    </source>
</evidence>
<evidence type="ECO:0000313" key="2">
    <source>
        <dbReference type="EMBL" id="RIJ29541.1"/>
    </source>
</evidence>
<protein>
    <submittedName>
        <fullName evidence="2">Uncharacterized protein</fullName>
    </submittedName>
</protein>
<name>A0A399RG73_9PROT</name>
<organism evidence="2 3">
    <name type="scientific">Henriciella algicola</name>
    <dbReference type="NCBI Taxonomy" id="1608422"/>
    <lineage>
        <taxon>Bacteria</taxon>
        <taxon>Pseudomonadati</taxon>
        <taxon>Pseudomonadota</taxon>
        <taxon>Alphaproteobacteria</taxon>
        <taxon>Hyphomonadales</taxon>
        <taxon>Hyphomonadaceae</taxon>
        <taxon>Henriciella</taxon>
    </lineage>
</organism>
<proteinExistence type="predicted"/>
<reference evidence="2 3" key="1">
    <citation type="submission" date="2018-08" db="EMBL/GenBank/DDBJ databases">
        <title>Henriciella mobilis sp. nov., isolated from seawater.</title>
        <authorList>
            <person name="Cheng H."/>
            <person name="Wu Y.-H."/>
            <person name="Xu X.-W."/>
            <person name="Guo L.-L."/>
        </authorList>
    </citation>
    <scope>NUCLEOTIDE SEQUENCE [LARGE SCALE GENOMIC DNA]</scope>
    <source>
        <strain evidence="2 3">CCUG67844</strain>
    </source>
</reference>
<feature type="transmembrane region" description="Helical" evidence="1">
    <location>
        <begin position="33"/>
        <end position="52"/>
    </location>
</feature>
<feature type="transmembrane region" description="Helical" evidence="1">
    <location>
        <begin position="123"/>
        <end position="142"/>
    </location>
</feature>
<dbReference type="Proteomes" id="UP000265845">
    <property type="component" value="Unassembled WGS sequence"/>
</dbReference>
<feature type="transmembrane region" description="Helical" evidence="1">
    <location>
        <begin position="99"/>
        <end position="116"/>
    </location>
</feature>
<feature type="transmembrane region" description="Helical" evidence="1">
    <location>
        <begin position="230"/>
        <end position="249"/>
    </location>
</feature>
<dbReference type="EMBL" id="QWGA01000006">
    <property type="protein sequence ID" value="RIJ29541.1"/>
    <property type="molecule type" value="Genomic_DNA"/>
</dbReference>
<accession>A0A399RG73</accession>
<sequence>MLLGIVLGISITCLMGSVLGIDALKTFGRSNSAMVPTTACALISLCAAFVISTRRDERRRALALTLFALFVMLLGLILGTRVDEESALANQAPPARMSIGTFVCLCYAASVIWLRLGRRAHYHALAVILCGSGFFSSLYGLFSHTLPANTSHLLPLFGAMSVPTAIVLSVFFFTLMRSLQQDADLYADSSVTNYLEPLALSAPLLFSPVVFAYAMATSDPVGFGSSADDALTLCIVLAAFAFIAAFLVTRPRTK</sequence>
<dbReference type="AlphaFoldDB" id="A0A399RG73"/>
<keyword evidence="1" id="KW-1133">Transmembrane helix</keyword>
<evidence type="ECO:0000256" key="1">
    <source>
        <dbReference type="SAM" id="Phobius"/>
    </source>
</evidence>
<comment type="caution">
    <text evidence="2">The sequence shown here is derived from an EMBL/GenBank/DDBJ whole genome shotgun (WGS) entry which is preliminary data.</text>
</comment>
<gene>
    <name evidence="2" type="ORF">D1222_09085</name>
</gene>
<keyword evidence="1" id="KW-0472">Membrane</keyword>
<feature type="transmembrane region" description="Helical" evidence="1">
    <location>
        <begin position="154"/>
        <end position="176"/>
    </location>
</feature>
<feature type="transmembrane region" description="Helical" evidence="1">
    <location>
        <begin position="61"/>
        <end position="79"/>
    </location>
</feature>
<feature type="transmembrane region" description="Helical" evidence="1">
    <location>
        <begin position="197"/>
        <end position="218"/>
    </location>
</feature>
<keyword evidence="1" id="KW-0812">Transmembrane</keyword>